<dbReference type="Pfam" id="PF03713">
    <property type="entry name" value="DUF305"/>
    <property type="match status" value="1"/>
</dbReference>
<gene>
    <name evidence="4" type="ORF">DVA86_22940</name>
</gene>
<protein>
    <submittedName>
        <fullName evidence="4">DUF305 domain-containing protein</fullName>
    </submittedName>
</protein>
<evidence type="ECO:0000259" key="3">
    <source>
        <dbReference type="Pfam" id="PF03713"/>
    </source>
</evidence>
<dbReference type="EMBL" id="CP031320">
    <property type="protein sequence ID" value="AXK35077.1"/>
    <property type="molecule type" value="Genomic_DNA"/>
</dbReference>
<dbReference type="PANTHER" id="PTHR36933">
    <property type="entry name" value="SLL0788 PROTEIN"/>
    <property type="match status" value="1"/>
</dbReference>
<dbReference type="InterPro" id="IPR012347">
    <property type="entry name" value="Ferritin-like"/>
</dbReference>
<organism evidence="4 5">
    <name type="scientific">Streptomyces armeniacus</name>
    <dbReference type="NCBI Taxonomy" id="83291"/>
    <lineage>
        <taxon>Bacteria</taxon>
        <taxon>Bacillati</taxon>
        <taxon>Actinomycetota</taxon>
        <taxon>Actinomycetes</taxon>
        <taxon>Kitasatosporales</taxon>
        <taxon>Streptomycetaceae</taxon>
        <taxon>Streptomyces</taxon>
    </lineage>
</organism>
<feature type="signal peptide" evidence="2">
    <location>
        <begin position="1"/>
        <end position="33"/>
    </location>
</feature>
<dbReference type="KEGG" id="sarm:DVA86_22940"/>
<dbReference type="PROSITE" id="PS51257">
    <property type="entry name" value="PROKAR_LIPOPROTEIN"/>
    <property type="match status" value="1"/>
</dbReference>
<dbReference type="RefSeq" id="WP_208880986.1">
    <property type="nucleotide sequence ID" value="NZ_CP031320.1"/>
</dbReference>
<feature type="compositionally biased region" description="Low complexity" evidence="1">
    <location>
        <begin position="33"/>
        <end position="60"/>
    </location>
</feature>
<feature type="region of interest" description="Disordered" evidence="1">
    <location>
        <begin position="33"/>
        <end position="62"/>
    </location>
</feature>
<dbReference type="Gene3D" id="1.20.1260.10">
    <property type="match status" value="1"/>
</dbReference>
<dbReference type="AlphaFoldDB" id="A0A345XTW1"/>
<evidence type="ECO:0000313" key="5">
    <source>
        <dbReference type="Proteomes" id="UP000254425"/>
    </source>
</evidence>
<evidence type="ECO:0000313" key="4">
    <source>
        <dbReference type="EMBL" id="AXK35077.1"/>
    </source>
</evidence>
<keyword evidence="2" id="KW-0732">Signal</keyword>
<reference evidence="4 5" key="1">
    <citation type="submission" date="2018-07" db="EMBL/GenBank/DDBJ databases">
        <title>Draft genome of the type strain Streptomyces armeniacus ATCC 15676.</title>
        <authorList>
            <person name="Labana P."/>
            <person name="Gosse J.T."/>
            <person name="Boddy C.N."/>
        </authorList>
    </citation>
    <scope>NUCLEOTIDE SEQUENCE [LARGE SCALE GENOMIC DNA]</scope>
    <source>
        <strain evidence="4 5">ATCC 15676</strain>
    </source>
</reference>
<keyword evidence="5" id="KW-1185">Reference proteome</keyword>
<dbReference type="Proteomes" id="UP000254425">
    <property type="component" value="Chromosome"/>
</dbReference>
<feature type="chain" id="PRO_5038939042" evidence="2">
    <location>
        <begin position="34"/>
        <end position="226"/>
    </location>
</feature>
<name>A0A345XTW1_9ACTN</name>
<dbReference type="InterPro" id="IPR005183">
    <property type="entry name" value="DUF305_CopM-like"/>
</dbReference>
<accession>A0A345XTW1</accession>
<evidence type="ECO:0000256" key="2">
    <source>
        <dbReference type="SAM" id="SignalP"/>
    </source>
</evidence>
<proteinExistence type="predicted"/>
<dbReference type="PANTHER" id="PTHR36933:SF1">
    <property type="entry name" value="SLL0788 PROTEIN"/>
    <property type="match status" value="1"/>
</dbReference>
<evidence type="ECO:0000256" key="1">
    <source>
        <dbReference type="SAM" id="MobiDB-lite"/>
    </source>
</evidence>
<feature type="domain" description="DUF305" evidence="3">
    <location>
        <begin position="66"/>
        <end position="223"/>
    </location>
</feature>
<sequence length="226" mass="23720">MNLNRRLPGGRSLRTGASTAVATAALLALSACGGSDGDSGSDSGSDGPDARKSASASASAHHNQADVDFATQMIPHHRQAVQMADLAPTRASSGQVKELSKKIKKAQDPEIRTMTGWLKQWDEKVPAEDDAMSGMDHGGGHADHGGGARMPGMMSGKQLDGLKKSKGRDFDTAFLKLMIEHHKGAVTMAETEQRDGTYGPAKRLADAVITAQTKEITEMNGLLGKG</sequence>